<proteinExistence type="predicted"/>
<dbReference type="EMBL" id="QPFP01000037">
    <property type="protein sequence ID" value="TEB27801.1"/>
    <property type="molecule type" value="Genomic_DNA"/>
</dbReference>
<sequence>MASRPFAPLDLLYDRILRTSPDPLLAVKWIRFVNNQQISFYPLYPKYLLESYPGETEHVLGTLTSLVGLADENGKTGFHIHHKSLLDFLGDPHRSSDLHINKESLCHFTARGPQSNGDPLIHPPPQDSWAIFTCS</sequence>
<keyword evidence="2" id="KW-1185">Reference proteome</keyword>
<gene>
    <name evidence="1" type="ORF">FA13DRAFT_857774</name>
</gene>
<comment type="caution">
    <text evidence="1">The sequence shown here is derived from an EMBL/GenBank/DDBJ whole genome shotgun (WGS) entry which is preliminary data.</text>
</comment>
<name>A0A4Y7T1C7_COPMI</name>
<evidence type="ECO:0000313" key="2">
    <source>
        <dbReference type="Proteomes" id="UP000298030"/>
    </source>
</evidence>
<accession>A0A4Y7T1C7</accession>
<evidence type="ECO:0000313" key="1">
    <source>
        <dbReference type="EMBL" id="TEB27801.1"/>
    </source>
</evidence>
<reference evidence="1 2" key="1">
    <citation type="journal article" date="2019" name="Nat. Ecol. Evol.">
        <title>Megaphylogeny resolves global patterns of mushroom evolution.</title>
        <authorList>
            <person name="Varga T."/>
            <person name="Krizsan K."/>
            <person name="Foldi C."/>
            <person name="Dima B."/>
            <person name="Sanchez-Garcia M."/>
            <person name="Sanchez-Ramirez S."/>
            <person name="Szollosi G.J."/>
            <person name="Szarkandi J.G."/>
            <person name="Papp V."/>
            <person name="Albert L."/>
            <person name="Andreopoulos W."/>
            <person name="Angelini C."/>
            <person name="Antonin V."/>
            <person name="Barry K.W."/>
            <person name="Bougher N.L."/>
            <person name="Buchanan P."/>
            <person name="Buyck B."/>
            <person name="Bense V."/>
            <person name="Catcheside P."/>
            <person name="Chovatia M."/>
            <person name="Cooper J."/>
            <person name="Damon W."/>
            <person name="Desjardin D."/>
            <person name="Finy P."/>
            <person name="Geml J."/>
            <person name="Haridas S."/>
            <person name="Hughes K."/>
            <person name="Justo A."/>
            <person name="Karasinski D."/>
            <person name="Kautmanova I."/>
            <person name="Kiss B."/>
            <person name="Kocsube S."/>
            <person name="Kotiranta H."/>
            <person name="LaButti K.M."/>
            <person name="Lechner B.E."/>
            <person name="Liimatainen K."/>
            <person name="Lipzen A."/>
            <person name="Lukacs Z."/>
            <person name="Mihaltcheva S."/>
            <person name="Morgado L.N."/>
            <person name="Niskanen T."/>
            <person name="Noordeloos M.E."/>
            <person name="Ohm R.A."/>
            <person name="Ortiz-Santana B."/>
            <person name="Ovrebo C."/>
            <person name="Racz N."/>
            <person name="Riley R."/>
            <person name="Savchenko A."/>
            <person name="Shiryaev A."/>
            <person name="Soop K."/>
            <person name="Spirin V."/>
            <person name="Szebenyi C."/>
            <person name="Tomsovsky M."/>
            <person name="Tulloss R.E."/>
            <person name="Uehling J."/>
            <person name="Grigoriev I.V."/>
            <person name="Vagvolgyi C."/>
            <person name="Papp T."/>
            <person name="Martin F.M."/>
            <person name="Miettinen O."/>
            <person name="Hibbett D.S."/>
            <person name="Nagy L.G."/>
        </authorList>
    </citation>
    <scope>NUCLEOTIDE SEQUENCE [LARGE SCALE GENOMIC DNA]</scope>
    <source>
        <strain evidence="1 2">FP101781</strain>
    </source>
</reference>
<organism evidence="1 2">
    <name type="scientific">Coprinellus micaceus</name>
    <name type="common">Glistening ink-cap mushroom</name>
    <name type="synonym">Coprinus micaceus</name>
    <dbReference type="NCBI Taxonomy" id="71717"/>
    <lineage>
        <taxon>Eukaryota</taxon>
        <taxon>Fungi</taxon>
        <taxon>Dikarya</taxon>
        <taxon>Basidiomycota</taxon>
        <taxon>Agaricomycotina</taxon>
        <taxon>Agaricomycetes</taxon>
        <taxon>Agaricomycetidae</taxon>
        <taxon>Agaricales</taxon>
        <taxon>Agaricineae</taxon>
        <taxon>Psathyrellaceae</taxon>
        <taxon>Coprinellus</taxon>
    </lineage>
</organism>
<protein>
    <submittedName>
        <fullName evidence="1">Uncharacterized protein</fullName>
    </submittedName>
</protein>
<dbReference type="AlphaFoldDB" id="A0A4Y7T1C7"/>
<dbReference type="OrthoDB" id="3014077at2759"/>
<dbReference type="Proteomes" id="UP000298030">
    <property type="component" value="Unassembled WGS sequence"/>
</dbReference>